<gene>
    <name evidence="2" type="ORF">FRX94_06255</name>
</gene>
<keyword evidence="3" id="KW-1185">Reference proteome</keyword>
<keyword evidence="2" id="KW-0547">Nucleotide-binding</keyword>
<name>A0A5C5UIB5_9CORY</name>
<dbReference type="CDD" id="cd00009">
    <property type="entry name" value="AAA"/>
    <property type="match status" value="1"/>
</dbReference>
<organism evidence="2 3">
    <name type="scientific">Corynebacterium canis</name>
    <dbReference type="NCBI Taxonomy" id="679663"/>
    <lineage>
        <taxon>Bacteria</taxon>
        <taxon>Bacillati</taxon>
        <taxon>Actinomycetota</taxon>
        <taxon>Actinomycetes</taxon>
        <taxon>Mycobacteriales</taxon>
        <taxon>Corynebacteriaceae</taxon>
        <taxon>Corynebacterium</taxon>
    </lineage>
</organism>
<evidence type="ECO:0000313" key="2">
    <source>
        <dbReference type="EMBL" id="TWT25567.1"/>
    </source>
</evidence>
<sequence>MIGPTGSGKSFLIQALAHNACMQLLSVKYWRLAELASRLDEVRQDIAATNDLVKKITKYHLVIFDDFFTTEISPHATRVLLEIMEARTGQATAIVSQTGASDWGKFIPNQVTAESLINRIMHPSMTIALKGETNLRETYKPREIL</sequence>
<feature type="domain" description="IstB-like ATP-binding" evidence="1">
    <location>
        <begin position="1"/>
        <end position="133"/>
    </location>
</feature>
<dbReference type="InterPro" id="IPR027417">
    <property type="entry name" value="P-loop_NTPase"/>
</dbReference>
<dbReference type="EMBL" id="VOHM01000011">
    <property type="protein sequence ID" value="TWT25567.1"/>
    <property type="molecule type" value="Genomic_DNA"/>
</dbReference>
<proteinExistence type="predicted"/>
<comment type="caution">
    <text evidence="2">The sequence shown here is derived from an EMBL/GenBank/DDBJ whole genome shotgun (WGS) entry which is preliminary data.</text>
</comment>
<dbReference type="OrthoDB" id="4397262at2"/>
<dbReference type="GO" id="GO:0005524">
    <property type="term" value="F:ATP binding"/>
    <property type="evidence" value="ECO:0007669"/>
    <property type="project" value="UniProtKB-KW"/>
</dbReference>
<evidence type="ECO:0000313" key="3">
    <source>
        <dbReference type="Proteomes" id="UP000320791"/>
    </source>
</evidence>
<dbReference type="Proteomes" id="UP000320791">
    <property type="component" value="Unassembled WGS sequence"/>
</dbReference>
<protein>
    <submittedName>
        <fullName evidence="2">ATP-binding protein</fullName>
    </submittedName>
</protein>
<dbReference type="Gene3D" id="3.40.50.300">
    <property type="entry name" value="P-loop containing nucleotide triphosphate hydrolases"/>
    <property type="match status" value="1"/>
</dbReference>
<dbReference type="InterPro" id="IPR002611">
    <property type="entry name" value="IstB_ATP-bd"/>
</dbReference>
<reference evidence="2 3" key="1">
    <citation type="submission" date="2019-08" db="EMBL/GenBank/DDBJ databases">
        <authorList>
            <person name="Lei W."/>
        </authorList>
    </citation>
    <scope>NUCLEOTIDE SEQUENCE [LARGE SCALE GENOMIC DNA]</scope>
    <source>
        <strain evidence="2 3">CCUG 58627</strain>
    </source>
</reference>
<keyword evidence="2" id="KW-0067">ATP-binding</keyword>
<dbReference type="AlphaFoldDB" id="A0A5C5UIB5"/>
<evidence type="ECO:0000259" key="1">
    <source>
        <dbReference type="Pfam" id="PF01695"/>
    </source>
</evidence>
<accession>A0A5C5UIB5</accession>
<dbReference type="SUPFAM" id="SSF52540">
    <property type="entry name" value="P-loop containing nucleoside triphosphate hydrolases"/>
    <property type="match status" value="1"/>
</dbReference>
<dbReference type="Pfam" id="PF01695">
    <property type="entry name" value="IstB_IS21"/>
    <property type="match status" value="1"/>
</dbReference>